<feature type="domain" description="Zn(2)-C6 fungal-type" evidence="8">
    <location>
        <begin position="53"/>
        <end position="81"/>
    </location>
</feature>
<dbReference type="OrthoDB" id="3598904at2759"/>
<keyword evidence="2" id="KW-0862">Zinc</keyword>
<evidence type="ECO:0000313" key="9">
    <source>
        <dbReference type="EMBL" id="KAG9234554.1"/>
    </source>
</evidence>
<dbReference type="EMBL" id="MU251459">
    <property type="protein sequence ID" value="KAG9234554.1"/>
    <property type="molecule type" value="Genomic_DNA"/>
</dbReference>
<evidence type="ECO:0000256" key="4">
    <source>
        <dbReference type="ARBA" id="ARBA00023125"/>
    </source>
</evidence>
<evidence type="ECO:0000256" key="1">
    <source>
        <dbReference type="ARBA" id="ARBA00022723"/>
    </source>
</evidence>
<evidence type="ECO:0000256" key="3">
    <source>
        <dbReference type="ARBA" id="ARBA00023015"/>
    </source>
</evidence>
<dbReference type="SUPFAM" id="SSF57701">
    <property type="entry name" value="Zn2/Cys6 DNA-binding domain"/>
    <property type="match status" value="1"/>
</dbReference>
<keyword evidence="1" id="KW-0479">Metal-binding</keyword>
<dbReference type="InterPro" id="IPR036864">
    <property type="entry name" value="Zn2-C6_fun-type_DNA-bd_sf"/>
</dbReference>
<dbReference type="SMART" id="SM00066">
    <property type="entry name" value="GAL4"/>
    <property type="match status" value="1"/>
</dbReference>
<dbReference type="AlphaFoldDB" id="A0A9P8C5G2"/>
<comment type="caution">
    <text evidence="9">The sequence shown here is derived from an EMBL/GenBank/DDBJ whole genome shotgun (WGS) entry which is preliminary data.</text>
</comment>
<organism evidence="9 10">
    <name type="scientific">Amylocarpus encephaloides</name>
    <dbReference type="NCBI Taxonomy" id="45428"/>
    <lineage>
        <taxon>Eukaryota</taxon>
        <taxon>Fungi</taxon>
        <taxon>Dikarya</taxon>
        <taxon>Ascomycota</taxon>
        <taxon>Pezizomycotina</taxon>
        <taxon>Leotiomycetes</taxon>
        <taxon>Helotiales</taxon>
        <taxon>Helotiales incertae sedis</taxon>
        <taxon>Amylocarpus</taxon>
    </lineage>
</organism>
<evidence type="ECO:0000256" key="2">
    <source>
        <dbReference type="ARBA" id="ARBA00022833"/>
    </source>
</evidence>
<keyword evidence="4" id="KW-0238">DNA-binding</keyword>
<feature type="region of interest" description="Disordered" evidence="7">
    <location>
        <begin position="89"/>
        <end position="139"/>
    </location>
</feature>
<evidence type="ECO:0000313" key="10">
    <source>
        <dbReference type="Proteomes" id="UP000824998"/>
    </source>
</evidence>
<dbReference type="PROSITE" id="PS00463">
    <property type="entry name" value="ZN2_CY6_FUNGAL_1"/>
    <property type="match status" value="1"/>
</dbReference>
<keyword evidence="5" id="KW-0804">Transcription</keyword>
<gene>
    <name evidence="9" type="ORF">BJ875DRAFT_461221</name>
</gene>
<dbReference type="PROSITE" id="PS50048">
    <property type="entry name" value="ZN2_CY6_FUNGAL_2"/>
    <property type="match status" value="1"/>
</dbReference>
<feature type="compositionally biased region" description="Low complexity" evidence="7">
    <location>
        <begin position="114"/>
        <end position="135"/>
    </location>
</feature>
<dbReference type="PANTHER" id="PTHR36206">
    <property type="entry name" value="ASPERCRYPTIN BIOSYNTHESIS CLUSTER-SPECIFIC TRANSCRIPTION REGULATOR ATNN-RELATED"/>
    <property type="match status" value="1"/>
</dbReference>
<evidence type="ECO:0000259" key="8">
    <source>
        <dbReference type="PROSITE" id="PS50048"/>
    </source>
</evidence>
<keyword evidence="10" id="KW-1185">Reference proteome</keyword>
<keyword evidence="3" id="KW-0805">Transcription regulation</keyword>
<evidence type="ECO:0000256" key="6">
    <source>
        <dbReference type="ARBA" id="ARBA00023242"/>
    </source>
</evidence>
<sequence>MNPHSVGSLVNTSRHSCHNHFSSSIALCLQSAMADNTAKSTRRRTSTPRSKNGCITCKIRRLKCGEEKPGCLRCAKSGWTCDGYEHVAEGSSPGPSSGGGGLAPILPHPHRSTSTRSARSSFSAQSISSRSRSPSVVGLNRTPTLGLQIPPQLHRQEQLYFQVFLDEEPVTFLRLDPFFWKSVAVQQSHSTSCIRHALVALGALIKSCRRTPSGNYLLDFQEGIHRQFAMQQHEKAIRGLREAISCQEAGDSTRSIAIACLVLARLEPFIGNGGFTMQHIRYARKLIFGGEESEVRIPSIFSDYTHLNDVSIMMFFQSDMQALAAFGPDEDRSLVQTSVEIHNTSISAPTSFRDFEEAKQYQGVLIQGAFRFWYRSSLTHRDFWGPVEQNTVDIRDYFLRQIHHFHSALEALGSNPADSHGHPLQRPLSIKLSSVTAYLKLSLSLDAPETNADLLFSYFQFIVNSCQEVIDYENQYEFNAGYETFSFESRILGPLFIVALKCRDSNLRRQAISMLLHSHRRELINDSINLGNMGSWIMGIEEEGIDTIGYIPEESRTWGHSMEMDLQRKSTVVKCRVGRKIPGQWTERTAEIPCNEILG</sequence>
<name>A0A9P8C5G2_9HELO</name>
<protein>
    <recommendedName>
        <fullName evidence="8">Zn(2)-C6 fungal-type domain-containing protein</fullName>
    </recommendedName>
</protein>
<dbReference type="GO" id="GO:0000981">
    <property type="term" value="F:DNA-binding transcription factor activity, RNA polymerase II-specific"/>
    <property type="evidence" value="ECO:0007669"/>
    <property type="project" value="InterPro"/>
</dbReference>
<keyword evidence="6" id="KW-0539">Nucleus</keyword>
<evidence type="ECO:0000256" key="7">
    <source>
        <dbReference type="SAM" id="MobiDB-lite"/>
    </source>
</evidence>
<reference evidence="9" key="1">
    <citation type="journal article" date="2021" name="IMA Fungus">
        <title>Genomic characterization of three marine fungi, including Emericellopsis atlantica sp. nov. with signatures of a generalist lifestyle and marine biomass degradation.</title>
        <authorList>
            <person name="Hagestad O.C."/>
            <person name="Hou L."/>
            <person name="Andersen J.H."/>
            <person name="Hansen E.H."/>
            <person name="Altermark B."/>
            <person name="Li C."/>
            <person name="Kuhnert E."/>
            <person name="Cox R.J."/>
            <person name="Crous P.W."/>
            <person name="Spatafora J.W."/>
            <person name="Lail K."/>
            <person name="Amirebrahimi M."/>
            <person name="Lipzen A."/>
            <person name="Pangilinan J."/>
            <person name="Andreopoulos W."/>
            <person name="Hayes R.D."/>
            <person name="Ng V."/>
            <person name="Grigoriev I.V."/>
            <person name="Jackson S.A."/>
            <person name="Sutton T.D.S."/>
            <person name="Dobson A.D.W."/>
            <person name="Rama T."/>
        </authorList>
    </citation>
    <scope>NUCLEOTIDE SEQUENCE</scope>
    <source>
        <strain evidence="9">TRa018bII</strain>
    </source>
</reference>
<dbReference type="Proteomes" id="UP000824998">
    <property type="component" value="Unassembled WGS sequence"/>
</dbReference>
<proteinExistence type="predicted"/>
<accession>A0A9P8C5G2</accession>
<dbReference type="Pfam" id="PF00172">
    <property type="entry name" value="Zn_clus"/>
    <property type="match status" value="1"/>
</dbReference>
<evidence type="ECO:0000256" key="5">
    <source>
        <dbReference type="ARBA" id="ARBA00023163"/>
    </source>
</evidence>
<dbReference type="GO" id="GO:0008270">
    <property type="term" value="F:zinc ion binding"/>
    <property type="evidence" value="ECO:0007669"/>
    <property type="project" value="InterPro"/>
</dbReference>
<dbReference type="Gene3D" id="4.10.240.10">
    <property type="entry name" value="Zn(2)-C6 fungal-type DNA-binding domain"/>
    <property type="match status" value="1"/>
</dbReference>
<dbReference type="PANTHER" id="PTHR36206:SF4">
    <property type="entry name" value="HYPOTHETICAL CONSERVED PROTEIN (EUROFUNG)-RELATED"/>
    <property type="match status" value="1"/>
</dbReference>
<dbReference type="GO" id="GO:0003677">
    <property type="term" value="F:DNA binding"/>
    <property type="evidence" value="ECO:0007669"/>
    <property type="project" value="UniProtKB-KW"/>
</dbReference>
<dbReference type="InterPro" id="IPR001138">
    <property type="entry name" value="Zn2Cys6_DnaBD"/>
</dbReference>
<dbReference type="InterPro" id="IPR052360">
    <property type="entry name" value="Transcr_Regulatory_Proteins"/>
</dbReference>
<dbReference type="CDD" id="cd00067">
    <property type="entry name" value="GAL4"/>
    <property type="match status" value="1"/>
</dbReference>